<dbReference type="PANTHER" id="PTHR23077:SF171">
    <property type="entry name" value="NUCLEAR VALOSIN-CONTAINING PROTEIN-LIKE"/>
    <property type="match status" value="1"/>
</dbReference>
<accession>A0A9N9CRH8</accession>
<dbReference type="GO" id="GO:1990275">
    <property type="term" value="F:preribosome binding"/>
    <property type="evidence" value="ECO:0007669"/>
    <property type="project" value="TreeGrafter"/>
</dbReference>
<dbReference type="PANTHER" id="PTHR23077">
    <property type="entry name" value="AAA-FAMILY ATPASE"/>
    <property type="match status" value="1"/>
</dbReference>
<evidence type="ECO:0000256" key="1">
    <source>
        <dbReference type="ARBA" id="ARBA00006914"/>
    </source>
</evidence>
<evidence type="ECO:0000256" key="3">
    <source>
        <dbReference type="ARBA" id="ARBA00022840"/>
    </source>
</evidence>
<comment type="similarity">
    <text evidence="1">Belongs to the AAA ATPase family.</text>
</comment>
<dbReference type="EMBL" id="CAJVPL010002405">
    <property type="protein sequence ID" value="CAG8609439.1"/>
    <property type="molecule type" value="Genomic_DNA"/>
</dbReference>
<sequence length="103" mass="11389">MIRPGRLDKLLYVELPTPAERHEILKTLTKKTPLSLDVDLKNIAEDSRCEGFSGADLASLIREAAVSALRESIFFDSDSNVAPSVSKPDKRRYEALRVKFGGG</sequence>
<dbReference type="GO" id="GO:0005524">
    <property type="term" value="F:ATP binding"/>
    <property type="evidence" value="ECO:0007669"/>
    <property type="project" value="UniProtKB-KW"/>
</dbReference>
<dbReference type="SUPFAM" id="SSF52540">
    <property type="entry name" value="P-loop containing nucleoside triphosphate hydrolases"/>
    <property type="match status" value="1"/>
</dbReference>
<dbReference type="FunFam" id="1.10.8.60:FF:000110">
    <property type="entry name" value="Ribosome biogenesis ATPase RIX7"/>
    <property type="match status" value="1"/>
</dbReference>
<feature type="domain" description="AAA ATPase AAA+ lid" evidence="4">
    <location>
        <begin position="37"/>
        <end position="73"/>
    </location>
</feature>
<keyword evidence="3" id="KW-0067">ATP-binding</keyword>
<dbReference type="AlphaFoldDB" id="A0A9N9CRH8"/>
<feature type="non-terminal residue" evidence="5">
    <location>
        <position position="1"/>
    </location>
</feature>
<evidence type="ECO:0000313" key="6">
    <source>
        <dbReference type="Proteomes" id="UP000789831"/>
    </source>
</evidence>
<gene>
    <name evidence="5" type="ORF">AGERDE_LOCUS9516</name>
</gene>
<dbReference type="InterPro" id="IPR050168">
    <property type="entry name" value="AAA_ATPase_domain"/>
</dbReference>
<keyword evidence="2" id="KW-0547">Nucleotide-binding</keyword>
<dbReference type="Pfam" id="PF17862">
    <property type="entry name" value="AAA_lid_3"/>
    <property type="match status" value="1"/>
</dbReference>
<dbReference type="Gene3D" id="3.40.50.300">
    <property type="entry name" value="P-loop containing nucleotide triphosphate hydrolases"/>
    <property type="match status" value="1"/>
</dbReference>
<evidence type="ECO:0000259" key="4">
    <source>
        <dbReference type="Pfam" id="PF17862"/>
    </source>
</evidence>
<dbReference type="GO" id="GO:0016887">
    <property type="term" value="F:ATP hydrolysis activity"/>
    <property type="evidence" value="ECO:0007669"/>
    <property type="project" value="TreeGrafter"/>
</dbReference>
<dbReference type="OrthoDB" id="10254455at2759"/>
<name>A0A9N9CRH8_9GLOM</name>
<evidence type="ECO:0000313" key="5">
    <source>
        <dbReference type="EMBL" id="CAG8609439.1"/>
    </source>
</evidence>
<dbReference type="Proteomes" id="UP000789831">
    <property type="component" value="Unassembled WGS sequence"/>
</dbReference>
<keyword evidence="6" id="KW-1185">Reference proteome</keyword>
<dbReference type="GO" id="GO:0003723">
    <property type="term" value="F:RNA binding"/>
    <property type="evidence" value="ECO:0007669"/>
    <property type="project" value="TreeGrafter"/>
</dbReference>
<reference evidence="5" key="1">
    <citation type="submission" date="2021-06" db="EMBL/GenBank/DDBJ databases">
        <authorList>
            <person name="Kallberg Y."/>
            <person name="Tangrot J."/>
            <person name="Rosling A."/>
        </authorList>
    </citation>
    <scope>NUCLEOTIDE SEQUENCE</scope>
    <source>
        <strain evidence="5">MT106</strain>
    </source>
</reference>
<dbReference type="GO" id="GO:0042254">
    <property type="term" value="P:ribosome biogenesis"/>
    <property type="evidence" value="ECO:0007669"/>
    <property type="project" value="TreeGrafter"/>
</dbReference>
<organism evidence="5 6">
    <name type="scientific">Ambispora gerdemannii</name>
    <dbReference type="NCBI Taxonomy" id="144530"/>
    <lineage>
        <taxon>Eukaryota</taxon>
        <taxon>Fungi</taxon>
        <taxon>Fungi incertae sedis</taxon>
        <taxon>Mucoromycota</taxon>
        <taxon>Glomeromycotina</taxon>
        <taxon>Glomeromycetes</taxon>
        <taxon>Archaeosporales</taxon>
        <taxon>Ambisporaceae</taxon>
        <taxon>Ambispora</taxon>
    </lineage>
</organism>
<evidence type="ECO:0000256" key="2">
    <source>
        <dbReference type="ARBA" id="ARBA00022741"/>
    </source>
</evidence>
<comment type="caution">
    <text evidence="5">The sequence shown here is derived from an EMBL/GenBank/DDBJ whole genome shotgun (WGS) entry which is preliminary data.</text>
</comment>
<dbReference type="GO" id="GO:0005634">
    <property type="term" value="C:nucleus"/>
    <property type="evidence" value="ECO:0007669"/>
    <property type="project" value="TreeGrafter"/>
</dbReference>
<dbReference type="InterPro" id="IPR027417">
    <property type="entry name" value="P-loop_NTPase"/>
</dbReference>
<proteinExistence type="inferred from homology"/>
<protein>
    <submittedName>
        <fullName evidence="5">5962_t:CDS:1</fullName>
    </submittedName>
</protein>
<dbReference type="Gene3D" id="1.10.8.60">
    <property type="match status" value="1"/>
</dbReference>
<dbReference type="InterPro" id="IPR041569">
    <property type="entry name" value="AAA_lid_3"/>
</dbReference>